<sequence>MQATLYYRDEDDYLLDLVDREAERRRTSRSAVIMAILEKHFEREKRLGEILVDMGIISPENVRAALEHQQSGQHPRPIGEILVERGLAAHEEVRRALLVQERARGG</sequence>
<proteinExistence type="predicted"/>
<dbReference type="Proteomes" id="UP000287233">
    <property type="component" value="Chromosome"/>
</dbReference>
<dbReference type="InterPro" id="IPR037257">
    <property type="entry name" value="T2SS_E_N_sf"/>
</dbReference>
<name>A0A410FW08_BIPS1</name>
<organism evidence="1 2">
    <name type="scientific">Bipolaricaulis sibiricus</name>
    <dbReference type="NCBI Taxonomy" id="2501609"/>
    <lineage>
        <taxon>Bacteria</taxon>
        <taxon>Candidatus Bipolaricaulota</taxon>
        <taxon>Candidatus Bipolaricaulia</taxon>
        <taxon>Candidatus Bipolaricaulales</taxon>
        <taxon>Candidatus Bipolaricaulaceae</taxon>
        <taxon>Candidatus Bipolaricaulis</taxon>
    </lineage>
</organism>
<gene>
    <name evidence="1" type="ORF">BIP78_1334</name>
</gene>
<evidence type="ECO:0000313" key="1">
    <source>
        <dbReference type="EMBL" id="QAA77100.1"/>
    </source>
</evidence>
<dbReference type="KEGG" id="bih:BIP78_1334"/>
<evidence type="ECO:0000313" key="2">
    <source>
        <dbReference type="Proteomes" id="UP000287233"/>
    </source>
</evidence>
<dbReference type="SUPFAM" id="SSF160246">
    <property type="entry name" value="EspE N-terminal domain-like"/>
    <property type="match status" value="1"/>
</dbReference>
<dbReference type="AlphaFoldDB" id="A0A410FW08"/>
<protein>
    <submittedName>
        <fullName evidence="1">Uncharacterized protein</fullName>
    </submittedName>
</protein>
<accession>A0A410FW08</accession>
<dbReference type="EMBL" id="CP034928">
    <property type="protein sequence ID" value="QAA77100.1"/>
    <property type="molecule type" value="Genomic_DNA"/>
</dbReference>
<reference evidence="2" key="1">
    <citation type="submission" date="2018-12" db="EMBL/GenBank/DDBJ databases">
        <title>Complete genome sequence of an uncultured bacterium of the candidate phylum Bipolaricaulota.</title>
        <authorList>
            <person name="Kadnikov V.V."/>
            <person name="Mardanov A.V."/>
            <person name="Beletsky A.V."/>
            <person name="Frank Y.A."/>
            <person name="Karnachuk O.V."/>
            <person name="Ravin N.V."/>
        </authorList>
    </citation>
    <scope>NUCLEOTIDE SEQUENCE [LARGE SCALE GENOMIC DNA]</scope>
</reference>